<keyword evidence="3" id="KW-0862">Zinc</keyword>
<evidence type="ECO:0000256" key="2">
    <source>
        <dbReference type="ARBA" id="ARBA00022723"/>
    </source>
</evidence>
<dbReference type="PANTHER" id="PTHR12857">
    <property type="entry name" value="CXXC MOTIF CONTAINING ZINC BINDING PROTEIN"/>
    <property type="match status" value="1"/>
</dbReference>
<dbReference type="AlphaFoldDB" id="A0A316ZE00"/>
<keyword evidence="5" id="KW-1185">Reference proteome</keyword>
<evidence type="ECO:0000256" key="3">
    <source>
        <dbReference type="ARBA" id="ARBA00022833"/>
    </source>
</evidence>
<name>A0A316ZE00_9BASI</name>
<dbReference type="InterPro" id="IPR008584">
    <property type="entry name" value="CXXC_Zn-binding_euk"/>
</dbReference>
<evidence type="ECO:0000256" key="1">
    <source>
        <dbReference type="ARBA" id="ARBA00007818"/>
    </source>
</evidence>
<dbReference type="GO" id="GO:0008270">
    <property type="term" value="F:zinc ion binding"/>
    <property type="evidence" value="ECO:0007669"/>
    <property type="project" value="TreeGrafter"/>
</dbReference>
<dbReference type="EMBL" id="KZ819286">
    <property type="protein sequence ID" value="PWN99997.1"/>
    <property type="molecule type" value="Genomic_DNA"/>
</dbReference>
<dbReference type="Pfam" id="PF05907">
    <property type="entry name" value="CXXC_Zn-b_euk"/>
    <property type="match status" value="1"/>
</dbReference>
<dbReference type="Proteomes" id="UP000245946">
    <property type="component" value="Unassembled WGS sequence"/>
</dbReference>
<proteinExistence type="inferred from homology"/>
<dbReference type="RefSeq" id="XP_025600276.1">
    <property type="nucleotide sequence ID" value="XM_025743928.1"/>
</dbReference>
<organism evidence="4 5">
    <name type="scientific">Tilletiopsis washingtonensis</name>
    <dbReference type="NCBI Taxonomy" id="58919"/>
    <lineage>
        <taxon>Eukaryota</taxon>
        <taxon>Fungi</taxon>
        <taxon>Dikarya</taxon>
        <taxon>Basidiomycota</taxon>
        <taxon>Ustilaginomycotina</taxon>
        <taxon>Exobasidiomycetes</taxon>
        <taxon>Entylomatales</taxon>
        <taxon>Entylomatales incertae sedis</taxon>
        <taxon>Tilletiopsis</taxon>
    </lineage>
</organism>
<dbReference type="SUPFAM" id="SSF141678">
    <property type="entry name" value="MAL13P1.257-like"/>
    <property type="match status" value="1"/>
</dbReference>
<dbReference type="OrthoDB" id="10248838at2759"/>
<reference evidence="4 5" key="1">
    <citation type="journal article" date="2018" name="Mol. Biol. Evol.">
        <title>Broad Genomic Sampling Reveals a Smut Pathogenic Ancestry of the Fungal Clade Ustilaginomycotina.</title>
        <authorList>
            <person name="Kijpornyongpan T."/>
            <person name="Mondo S.J."/>
            <person name="Barry K."/>
            <person name="Sandor L."/>
            <person name="Lee J."/>
            <person name="Lipzen A."/>
            <person name="Pangilinan J."/>
            <person name="LaButti K."/>
            <person name="Hainaut M."/>
            <person name="Henrissat B."/>
            <person name="Grigoriev I.V."/>
            <person name="Spatafora J.W."/>
            <person name="Aime M.C."/>
        </authorList>
    </citation>
    <scope>NUCLEOTIDE SEQUENCE [LARGE SCALE GENOMIC DNA]</scope>
    <source>
        <strain evidence="4 5">MCA 4186</strain>
    </source>
</reference>
<comment type="similarity">
    <text evidence="1">Belongs to the UPF0587 family.</text>
</comment>
<accession>A0A316ZE00</accession>
<evidence type="ECO:0000313" key="5">
    <source>
        <dbReference type="Proteomes" id="UP000245946"/>
    </source>
</evidence>
<gene>
    <name evidence="4" type="ORF">FA09DRAFT_336838</name>
</gene>
<evidence type="ECO:0000313" key="4">
    <source>
        <dbReference type="EMBL" id="PWN99997.1"/>
    </source>
</evidence>
<protein>
    <submittedName>
        <fullName evidence="4">DUF866-domain-containing protein</fullName>
    </submittedName>
</protein>
<dbReference type="PANTHER" id="PTHR12857:SF0">
    <property type="entry name" value="CXXC MOTIF CONTAINING ZINC BINDING PROTEIN"/>
    <property type="match status" value="1"/>
</dbReference>
<sequence>MPKLALQISAQLTNVQKLRPATDDAALMMRVKCSSCHEEHKKEVSFSPLDEVDVQGGKGKANFVMSCQFCKRPASANFETPTAKAPLYQPYDGPDFATLCVLEFRGMEPVGFVFEHTTWRAVSEAGAAFAELEFEDGEWTDYDEKGGCEVSVMEVEARWVRA</sequence>
<dbReference type="GeneID" id="37271472"/>
<keyword evidence="2" id="KW-0479">Metal-binding</keyword>